<accession>A0ABS5UZJ7</accession>
<organism evidence="1 2">
    <name type="scientific">Shewanella jiangmenensis</name>
    <dbReference type="NCBI Taxonomy" id="2837387"/>
    <lineage>
        <taxon>Bacteria</taxon>
        <taxon>Pseudomonadati</taxon>
        <taxon>Pseudomonadota</taxon>
        <taxon>Gammaproteobacteria</taxon>
        <taxon>Alteromonadales</taxon>
        <taxon>Shewanellaceae</taxon>
        <taxon>Shewanella</taxon>
    </lineage>
</organism>
<reference evidence="1 2" key="1">
    <citation type="submission" date="2021-05" db="EMBL/GenBank/DDBJ databases">
        <title>Shewanella sp. JM162201.</title>
        <authorList>
            <person name="Xu S."/>
            <person name="Li A."/>
        </authorList>
    </citation>
    <scope>NUCLEOTIDE SEQUENCE [LARGE SCALE GENOMIC DNA]</scope>
    <source>
        <strain evidence="1 2">JM162201</strain>
    </source>
</reference>
<dbReference type="EMBL" id="JAHEPS010000001">
    <property type="protein sequence ID" value="MBT1442916.1"/>
    <property type="molecule type" value="Genomic_DNA"/>
</dbReference>
<comment type="caution">
    <text evidence="1">The sequence shown here is derived from an EMBL/GenBank/DDBJ whole genome shotgun (WGS) entry which is preliminary data.</text>
</comment>
<evidence type="ECO:0000313" key="2">
    <source>
        <dbReference type="Proteomes" id="UP001195903"/>
    </source>
</evidence>
<proteinExistence type="predicted"/>
<dbReference type="RefSeq" id="WP_214505138.1">
    <property type="nucleotide sequence ID" value="NZ_JAHEPS010000001.1"/>
</dbReference>
<evidence type="ECO:0000313" key="1">
    <source>
        <dbReference type="EMBL" id="MBT1442916.1"/>
    </source>
</evidence>
<dbReference type="PROSITE" id="PS51257">
    <property type="entry name" value="PROKAR_LIPOPROTEIN"/>
    <property type="match status" value="1"/>
</dbReference>
<protein>
    <recommendedName>
        <fullName evidence="3">Lipoprotein</fullName>
    </recommendedName>
</protein>
<evidence type="ECO:0008006" key="3">
    <source>
        <dbReference type="Google" id="ProtNLM"/>
    </source>
</evidence>
<dbReference type="Proteomes" id="UP001195903">
    <property type="component" value="Unassembled WGS sequence"/>
</dbReference>
<keyword evidence="2" id="KW-1185">Reference proteome</keyword>
<sequence>MKKELAIISAVFISGCASVPYHVPKEGVDSAKLRLTSVPSNNNFVTAANPKGCVSDEALPLITVLGVKANLVRSLSRIDMPLYNSSIPDSHQNEVHIPASAPLSFQFNGVGIAGFTPGEPDGKQGALYSWCRKVVTFTPAKDRNYEALYDYTEAPNGRETCGVKLFEIVKGVDGNYSKIEVKDYKVEHNYCS</sequence>
<name>A0ABS5UZJ7_9GAMM</name>
<gene>
    <name evidence="1" type="ORF">KJI95_00035</name>
</gene>